<feature type="region of interest" description="Disordered" evidence="1">
    <location>
        <begin position="1"/>
        <end position="52"/>
    </location>
</feature>
<evidence type="ECO:0000256" key="1">
    <source>
        <dbReference type="SAM" id="MobiDB-lite"/>
    </source>
</evidence>
<dbReference type="WBParaSite" id="PSAMB.scaffold1159size35116.g11385.t1">
    <property type="protein sequence ID" value="PSAMB.scaffold1159size35116.g11385.t1"/>
    <property type="gene ID" value="PSAMB.scaffold1159size35116.g11385"/>
</dbReference>
<evidence type="ECO:0000313" key="2">
    <source>
        <dbReference type="Proteomes" id="UP000887566"/>
    </source>
</evidence>
<feature type="compositionally biased region" description="Basic and acidic residues" evidence="1">
    <location>
        <begin position="22"/>
        <end position="31"/>
    </location>
</feature>
<organism evidence="2 3">
    <name type="scientific">Plectus sambesii</name>
    <dbReference type="NCBI Taxonomy" id="2011161"/>
    <lineage>
        <taxon>Eukaryota</taxon>
        <taxon>Metazoa</taxon>
        <taxon>Ecdysozoa</taxon>
        <taxon>Nematoda</taxon>
        <taxon>Chromadorea</taxon>
        <taxon>Plectida</taxon>
        <taxon>Plectina</taxon>
        <taxon>Plectoidea</taxon>
        <taxon>Plectidae</taxon>
        <taxon>Plectus</taxon>
    </lineage>
</organism>
<sequence length="173" mass="18536">MPPVAAEDGDEWAHMKHTQQRRAKEQGEQQRRSVGFGLEYSERSRRGDSVGTRACTATGRRANFGRWFGASHTISAADVLAADSGPTDGLSGWPAWLPNVDDGRIVARSSGGSDSDDDEGASDWRRGRLLLMRRLPLFSVGAQQTTASTLAADYGTLTTTPSAADASTTNHIS</sequence>
<accession>A0A914URC2</accession>
<dbReference type="AlphaFoldDB" id="A0A914URC2"/>
<proteinExistence type="predicted"/>
<keyword evidence="2" id="KW-1185">Reference proteome</keyword>
<name>A0A914URC2_9BILA</name>
<reference evidence="3" key="1">
    <citation type="submission" date="2022-11" db="UniProtKB">
        <authorList>
            <consortium name="WormBaseParasite"/>
        </authorList>
    </citation>
    <scope>IDENTIFICATION</scope>
</reference>
<evidence type="ECO:0000313" key="3">
    <source>
        <dbReference type="WBParaSite" id="PSAMB.scaffold1159size35116.g11385.t1"/>
    </source>
</evidence>
<dbReference type="Proteomes" id="UP000887566">
    <property type="component" value="Unplaced"/>
</dbReference>
<protein>
    <submittedName>
        <fullName evidence="3">Uncharacterized protein</fullName>
    </submittedName>
</protein>